<feature type="transmembrane region" description="Helical" evidence="9">
    <location>
        <begin position="39"/>
        <end position="63"/>
    </location>
</feature>
<dbReference type="Proteomes" id="UP000199287">
    <property type="component" value="Unassembled WGS sequence"/>
</dbReference>
<dbReference type="PANTHER" id="PTHR30588">
    <property type="entry name" value="BRANCHED-CHAIN AMINO ACID TRANSPORT SYSTEM 2 CARRIER PROTEIN"/>
    <property type="match status" value="1"/>
</dbReference>
<evidence type="ECO:0000256" key="1">
    <source>
        <dbReference type="ARBA" id="ARBA00004651"/>
    </source>
</evidence>
<dbReference type="RefSeq" id="WP_093371172.1">
    <property type="nucleotide sequence ID" value="NZ_FOQA01000003.1"/>
</dbReference>
<dbReference type="GO" id="GO:0015818">
    <property type="term" value="P:isoleucine transport"/>
    <property type="evidence" value="ECO:0007669"/>
    <property type="project" value="TreeGrafter"/>
</dbReference>
<feature type="transmembrane region" description="Helical" evidence="9">
    <location>
        <begin position="333"/>
        <end position="351"/>
    </location>
</feature>
<dbReference type="GO" id="GO:0015820">
    <property type="term" value="P:L-leucine transport"/>
    <property type="evidence" value="ECO:0007669"/>
    <property type="project" value="TreeGrafter"/>
</dbReference>
<dbReference type="STRING" id="69895.SAMN05192551_103169"/>
<evidence type="ECO:0000256" key="2">
    <source>
        <dbReference type="ARBA" id="ARBA00008540"/>
    </source>
</evidence>
<dbReference type="NCBIfam" id="TIGR00796">
    <property type="entry name" value="livcs"/>
    <property type="match status" value="1"/>
</dbReference>
<evidence type="ECO:0000256" key="8">
    <source>
        <dbReference type="ARBA" id="ARBA00023136"/>
    </source>
</evidence>
<dbReference type="EMBL" id="FOQA01000003">
    <property type="protein sequence ID" value="SFH82274.1"/>
    <property type="molecule type" value="Genomic_DNA"/>
</dbReference>
<evidence type="ECO:0000256" key="6">
    <source>
        <dbReference type="ARBA" id="ARBA00022970"/>
    </source>
</evidence>
<feature type="transmembrane region" description="Helical" evidence="9">
    <location>
        <begin position="310"/>
        <end position="327"/>
    </location>
</feature>
<feature type="transmembrane region" description="Helical" evidence="9">
    <location>
        <begin position="146"/>
        <end position="165"/>
    </location>
</feature>
<dbReference type="InterPro" id="IPR004685">
    <property type="entry name" value="Brnchd-chn_aa_trnsp_Livcs"/>
</dbReference>
<comment type="function">
    <text evidence="9">Component of the transport system for branched-chain amino acids.</text>
</comment>
<keyword evidence="5 9" id="KW-0812">Transmembrane</keyword>
<gene>
    <name evidence="10" type="ORF">SAMN05192551_103169</name>
</gene>
<protein>
    <recommendedName>
        <fullName evidence="9">Branched-chain amino acid transport system carrier protein</fullName>
    </recommendedName>
</protein>
<evidence type="ECO:0000256" key="7">
    <source>
        <dbReference type="ARBA" id="ARBA00022989"/>
    </source>
</evidence>
<dbReference type="GO" id="GO:0005886">
    <property type="term" value="C:plasma membrane"/>
    <property type="evidence" value="ECO:0007669"/>
    <property type="project" value="UniProtKB-SubCell"/>
</dbReference>
<evidence type="ECO:0000256" key="3">
    <source>
        <dbReference type="ARBA" id="ARBA00022448"/>
    </source>
</evidence>
<keyword evidence="8 9" id="KW-0472">Membrane</keyword>
<proteinExistence type="inferred from homology"/>
<evidence type="ECO:0000256" key="5">
    <source>
        <dbReference type="ARBA" id="ARBA00022692"/>
    </source>
</evidence>
<dbReference type="GO" id="GO:0015190">
    <property type="term" value="F:L-leucine transmembrane transporter activity"/>
    <property type="evidence" value="ECO:0007669"/>
    <property type="project" value="TreeGrafter"/>
</dbReference>
<feature type="transmembrane region" description="Helical" evidence="9">
    <location>
        <begin position="185"/>
        <end position="206"/>
    </location>
</feature>
<feature type="transmembrane region" description="Helical" evidence="9">
    <location>
        <begin position="270"/>
        <end position="298"/>
    </location>
</feature>
<dbReference type="PANTHER" id="PTHR30588:SF0">
    <property type="entry name" value="BRANCHED-CHAIN AMINO ACID PERMEASE BRNQ"/>
    <property type="match status" value="1"/>
</dbReference>
<feature type="transmembrane region" description="Helical" evidence="9">
    <location>
        <begin position="226"/>
        <end position="250"/>
    </location>
</feature>
<keyword evidence="6 9" id="KW-0029">Amino-acid transport</keyword>
<feature type="transmembrane region" description="Helical" evidence="9">
    <location>
        <begin position="116"/>
        <end position="134"/>
    </location>
</feature>
<keyword evidence="4" id="KW-1003">Cell membrane</keyword>
<dbReference type="OrthoDB" id="9783920at2"/>
<keyword evidence="7 9" id="KW-1133">Transmembrane helix</keyword>
<dbReference type="GO" id="GO:0015188">
    <property type="term" value="F:L-isoleucine transmembrane transporter activity"/>
    <property type="evidence" value="ECO:0007669"/>
    <property type="project" value="TreeGrafter"/>
</dbReference>
<evidence type="ECO:0000256" key="9">
    <source>
        <dbReference type="RuleBase" id="RU362122"/>
    </source>
</evidence>
<dbReference type="AlphaFoldDB" id="A0A1I3D6B6"/>
<accession>A0A1I3D6B6</accession>
<evidence type="ECO:0000313" key="11">
    <source>
        <dbReference type="Proteomes" id="UP000199287"/>
    </source>
</evidence>
<comment type="subcellular location">
    <subcellularLocation>
        <location evidence="1 9">Cell membrane</location>
        <topology evidence="1 9">Multi-pass membrane protein</topology>
    </subcellularLocation>
</comment>
<feature type="transmembrane region" description="Helical" evidence="9">
    <location>
        <begin position="7"/>
        <end position="27"/>
    </location>
</feature>
<keyword evidence="3 9" id="KW-0813">Transport</keyword>
<dbReference type="GO" id="GO:0005304">
    <property type="term" value="F:L-valine transmembrane transporter activity"/>
    <property type="evidence" value="ECO:0007669"/>
    <property type="project" value="TreeGrafter"/>
</dbReference>
<keyword evidence="11" id="KW-1185">Reference proteome</keyword>
<feature type="transmembrane region" description="Helical" evidence="9">
    <location>
        <begin position="363"/>
        <end position="383"/>
    </location>
</feature>
<name>A0A1I3D6B6_9FIRM</name>
<dbReference type="Pfam" id="PF05525">
    <property type="entry name" value="Branch_AA_trans"/>
    <property type="match status" value="1"/>
</dbReference>
<evidence type="ECO:0000256" key="4">
    <source>
        <dbReference type="ARBA" id="ARBA00022475"/>
    </source>
</evidence>
<organism evidence="10 11">
    <name type="scientific">Tindallia magadiensis</name>
    <dbReference type="NCBI Taxonomy" id="69895"/>
    <lineage>
        <taxon>Bacteria</taxon>
        <taxon>Bacillati</taxon>
        <taxon>Bacillota</taxon>
        <taxon>Clostridia</taxon>
        <taxon>Peptostreptococcales</taxon>
        <taxon>Tindalliaceae</taxon>
        <taxon>Tindallia</taxon>
    </lineage>
</organism>
<feature type="transmembrane region" description="Helical" evidence="9">
    <location>
        <begin position="75"/>
        <end position="96"/>
    </location>
</feature>
<sequence>MSRQSKDIMVIGFALFAMFLGAGNLIFPPFLGFQSGDGWIFSAAGFLVSGVGLSILGILAVTTAGGKTEALAEKVSPLFATLLTTTIILTIGPLVAIPRTAATAYELGILSLFPQVPAILSSLLFFAVTLWLVINPTNVIDKLGKVLTPVMLFLLLGIIIKGIFFPSGAPTSSTMQAPFADGFLLGYQTMDALASVIFAGTIVTAVKARGYQEQEVISITSKAGCVAGIALASIYGGLILLGANAMNILPADASRSDVLTSVTHMSMGEIGVASMAIVVILACLTTAVGLTTTVGHYFQHLSRGRLPYRWLVTATVIFSALLANAGIDRIVQFAGPILDILYPVVIVLIILNLLERWVSLEDAYVGSVVGVLSLRLLDILLLLGISHRKVEGWLEMVPFSEYGLAWLLPAFFGGVLSWSWKRVWHLIPKER</sequence>
<evidence type="ECO:0000313" key="10">
    <source>
        <dbReference type="EMBL" id="SFH82274.1"/>
    </source>
</evidence>
<reference evidence="11" key="1">
    <citation type="submission" date="2016-10" db="EMBL/GenBank/DDBJ databases">
        <authorList>
            <person name="Varghese N."/>
            <person name="Submissions S."/>
        </authorList>
    </citation>
    <scope>NUCLEOTIDE SEQUENCE [LARGE SCALE GENOMIC DNA]</scope>
    <source>
        <strain evidence="11">Z-7934</strain>
    </source>
</reference>
<feature type="transmembrane region" description="Helical" evidence="9">
    <location>
        <begin position="403"/>
        <end position="420"/>
    </location>
</feature>
<comment type="similarity">
    <text evidence="2 9">Belongs to the branched chain amino acid transporter family.</text>
</comment>